<gene>
    <name evidence="6" type="ordered locus">Psta_2066</name>
</gene>
<dbReference type="InterPro" id="IPR004089">
    <property type="entry name" value="MCPsignal_dom"/>
</dbReference>
<keyword evidence="7" id="KW-1185">Reference proteome</keyword>
<proteinExistence type="inferred from homology"/>
<dbReference type="OrthoDB" id="9814866at2"/>
<evidence type="ECO:0000256" key="3">
    <source>
        <dbReference type="PROSITE-ProRule" id="PRU00284"/>
    </source>
</evidence>
<dbReference type="InterPro" id="IPR004090">
    <property type="entry name" value="Chemotax_Me-accpt_rcpt"/>
</dbReference>
<evidence type="ECO:0000256" key="4">
    <source>
        <dbReference type="SAM" id="MobiDB-lite"/>
    </source>
</evidence>
<dbReference type="GO" id="GO:0006935">
    <property type="term" value="P:chemotaxis"/>
    <property type="evidence" value="ECO:0007669"/>
    <property type="project" value="UniProtKB-KW"/>
</dbReference>
<dbReference type="PROSITE" id="PS50111">
    <property type="entry name" value="CHEMOTAXIS_TRANSDUC_2"/>
    <property type="match status" value="1"/>
</dbReference>
<feature type="domain" description="Methyl-accepting transducer" evidence="5">
    <location>
        <begin position="28"/>
        <end position="85"/>
    </location>
</feature>
<dbReference type="EMBL" id="CP001848">
    <property type="protein sequence ID" value="ADB16740.1"/>
    <property type="molecule type" value="Genomic_DNA"/>
</dbReference>
<dbReference type="GO" id="GO:0016020">
    <property type="term" value="C:membrane"/>
    <property type="evidence" value="ECO:0007669"/>
    <property type="project" value="InterPro"/>
</dbReference>
<reference evidence="6 7" key="1">
    <citation type="journal article" date="2009" name="Stand. Genomic Sci.">
        <title>Complete genome sequence of Pirellula staleyi type strain (ATCC 27377).</title>
        <authorList>
            <person name="Clum A."/>
            <person name="Tindall B.J."/>
            <person name="Sikorski J."/>
            <person name="Ivanova N."/>
            <person name="Mavrommatis K."/>
            <person name="Lucas S."/>
            <person name="Glavina del Rio T."/>
            <person name="Nolan M."/>
            <person name="Chen F."/>
            <person name="Tice H."/>
            <person name="Pitluck S."/>
            <person name="Cheng J.F."/>
            <person name="Chertkov O."/>
            <person name="Brettin T."/>
            <person name="Han C."/>
            <person name="Detter J.C."/>
            <person name="Kuske C."/>
            <person name="Bruce D."/>
            <person name="Goodwin L."/>
            <person name="Ovchinikova G."/>
            <person name="Pati A."/>
            <person name="Mikhailova N."/>
            <person name="Chen A."/>
            <person name="Palaniappan K."/>
            <person name="Land M."/>
            <person name="Hauser L."/>
            <person name="Chang Y.J."/>
            <person name="Jeffries C.D."/>
            <person name="Chain P."/>
            <person name="Rohde M."/>
            <person name="Goker M."/>
            <person name="Bristow J."/>
            <person name="Eisen J.A."/>
            <person name="Markowitz V."/>
            <person name="Hugenholtz P."/>
            <person name="Kyrpides N.C."/>
            <person name="Klenk H.P."/>
            <person name="Lapidus A."/>
        </authorList>
    </citation>
    <scope>NUCLEOTIDE SEQUENCE [LARGE SCALE GENOMIC DNA]</scope>
    <source>
        <strain evidence="7">ATCC 27377 / DSM 6068 / ICPB 4128</strain>
    </source>
</reference>
<keyword evidence="1" id="KW-0145">Chemotaxis</keyword>
<dbReference type="HOGENOM" id="CLU_047366_0_0_0"/>
<dbReference type="PANTHER" id="PTHR43531">
    <property type="entry name" value="PROTEIN ICFG"/>
    <property type="match status" value="1"/>
</dbReference>
<dbReference type="KEGG" id="psl:Psta_2066"/>
<evidence type="ECO:0000313" key="6">
    <source>
        <dbReference type="EMBL" id="ADB16740.1"/>
    </source>
</evidence>
<feature type="region of interest" description="Disordered" evidence="4">
    <location>
        <begin position="358"/>
        <end position="390"/>
    </location>
</feature>
<dbReference type="AlphaFoldDB" id="D2R1M1"/>
<organism evidence="6 7">
    <name type="scientific">Pirellula staleyi (strain ATCC 27377 / DSM 6068 / ICPB 4128)</name>
    <name type="common">Pirella staleyi</name>
    <dbReference type="NCBI Taxonomy" id="530564"/>
    <lineage>
        <taxon>Bacteria</taxon>
        <taxon>Pseudomonadati</taxon>
        <taxon>Planctomycetota</taxon>
        <taxon>Planctomycetia</taxon>
        <taxon>Pirellulales</taxon>
        <taxon>Pirellulaceae</taxon>
        <taxon>Pirellula</taxon>
    </lineage>
</organism>
<dbReference type="GO" id="GO:0004888">
    <property type="term" value="F:transmembrane signaling receptor activity"/>
    <property type="evidence" value="ECO:0007669"/>
    <property type="project" value="InterPro"/>
</dbReference>
<dbReference type="STRING" id="530564.Psta_2066"/>
<comment type="similarity">
    <text evidence="2">Belongs to the methyl-accepting chemotaxis (MCP) protein family.</text>
</comment>
<dbReference type="PRINTS" id="PR00260">
    <property type="entry name" value="CHEMTRNSDUCR"/>
</dbReference>
<dbReference type="Gene3D" id="1.10.287.950">
    <property type="entry name" value="Methyl-accepting chemotaxis protein"/>
    <property type="match status" value="1"/>
</dbReference>
<accession>D2R1M1</accession>
<sequence length="390" mass="42786">MTAATADAQKKFNPEAVADLTRELDTVMDRTIAAIDNVNDQIRVLALNARIEAARAGEAGKAFNIVAMEIAGLSNTSAKVVSNLKRRSGRTLTRIGNVSTRMGTEFNGTRLSDIALMNIDLIDRNLYERSCDVRWWATDASLVTALTERSPAAFDHASKRLGVILDSYTVYFDLVLCDLSGKIVANGRPDLYRSMGTEHSHAIWFQSALRTRSGKEFGFESVHRSPLVNDKYTVVYSCCVREGGDVNGKPIGVLGVVFNWEGLAQTIVNGVSLTAEEKSRTRVCIVDDGGTVLADSRNRILGDTIDFSERGQLFAKAKDFVVTNVGSRNCCVAHALSPGFETYATGWHSLLIQEVKKPSSSGDSIKRKKKRGVKGTRRSSRKRSRIGRDE</sequence>
<dbReference type="SUPFAM" id="SSF58104">
    <property type="entry name" value="Methyl-accepting chemotaxis protein (MCP) signaling domain"/>
    <property type="match status" value="1"/>
</dbReference>
<name>D2R1M1_PIRSD</name>
<dbReference type="Gene3D" id="3.30.450.20">
    <property type="entry name" value="PAS domain"/>
    <property type="match status" value="1"/>
</dbReference>
<dbReference type="InterPro" id="IPR051310">
    <property type="entry name" value="MCP_chemotaxis"/>
</dbReference>
<evidence type="ECO:0000256" key="2">
    <source>
        <dbReference type="ARBA" id="ARBA00029447"/>
    </source>
</evidence>
<evidence type="ECO:0000259" key="5">
    <source>
        <dbReference type="PROSITE" id="PS50111"/>
    </source>
</evidence>
<feature type="compositionally biased region" description="Basic residues" evidence="4">
    <location>
        <begin position="366"/>
        <end position="390"/>
    </location>
</feature>
<dbReference type="eggNOG" id="COG0840">
    <property type="taxonomic scope" value="Bacteria"/>
</dbReference>
<protein>
    <submittedName>
        <fullName evidence="6">Methyl-accepting chemotaxis sensory transducer</fullName>
    </submittedName>
</protein>
<evidence type="ECO:0000313" key="7">
    <source>
        <dbReference type="Proteomes" id="UP000001887"/>
    </source>
</evidence>
<dbReference type="Pfam" id="PF00015">
    <property type="entry name" value="MCPsignal"/>
    <property type="match status" value="1"/>
</dbReference>
<evidence type="ECO:0000256" key="1">
    <source>
        <dbReference type="ARBA" id="ARBA00022500"/>
    </source>
</evidence>
<dbReference type="GO" id="GO:0007165">
    <property type="term" value="P:signal transduction"/>
    <property type="evidence" value="ECO:0007669"/>
    <property type="project" value="UniProtKB-KW"/>
</dbReference>
<dbReference type="Proteomes" id="UP000001887">
    <property type="component" value="Chromosome"/>
</dbReference>
<keyword evidence="3" id="KW-0807">Transducer</keyword>
<dbReference type="PANTHER" id="PTHR43531:SF11">
    <property type="entry name" value="METHYL-ACCEPTING CHEMOTAXIS PROTEIN 3"/>
    <property type="match status" value="1"/>
</dbReference>